<dbReference type="KEGG" id="pbt:ING2E5B_0962"/>
<dbReference type="InterPro" id="IPR004547">
    <property type="entry name" value="Glucosamine6P_isomerase"/>
</dbReference>
<name>A0A098BZW5_9BACT</name>
<dbReference type="SUPFAM" id="SSF100950">
    <property type="entry name" value="NagB/RpiA/CoA transferase-like"/>
    <property type="match status" value="1"/>
</dbReference>
<dbReference type="InterPro" id="IPR052960">
    <property type="entry name" value="GlcN6P_deaminase-like"/>
</dbReference>
<evidence type="ECO:0000259" key="1">
    <source>
        <dbReference type="Pfam" id="PF01182"/>
    </source>
</evidence>
<dbReference type="InterPro" id="IPR006148">
    <property type="entry name" value="Glc/Gal-6P_isomerase"/>
</dbReference>
<dbReference type="CDD" id="cd01399">
    <property type="entry name" value="GlcN6P_deaminase"/>
    <property type="match status" value="1"/>
</dbReference>
<dbReference type="PATRIC" id="fig|1562970.3.peg.949"/>
<dbReference type="STRING" id="1562970.ING2E5B_0962"/>
<dbReference type="GO" id="GO:0005975">
    <property type="term" value="P:carbohydrate metabolic process"/>
    <property type="evidence" value="ECO:0007669"/>
    <property type="project" value="InterPro"/>
</dbReference>
<dbReference type="InterPro" id="IPR024078">
    <property type="entry name" value="LmbE-like_dom_sf"/>
</dbReference>
<dbReference type="Gene3D" id="3.40.50.1360">
    <property type="match status" value="1"/>
</dbReference>
<dbReference type="SUPFAM" id="SSF102588">
    <property type="entry name" value="LmbE-like"/>
    <property type="match status" value="1"/>
</dbReference>
<proteinExistence type="predicted"/>
<feature type="domain" description="Glucosamine/galactosamine-6-phosphate isomerase" evidence="1">
    <location>
        <begin position="43"/>
        <end position="269"/>
    </location>
</feature>
<accession>A0A098BZW5</accession>
<dbReference type="HOGENOM" id="CLU_425041_0_0_10"/>
<dbReference type="AlphaFoldDB" id="A0A098BZW5"/>
<dbReference type="InterPro" id="IPR037171">
    <property type="entry name" value="NagB/RpiA_transferase-like"/>
</dbReference>
<sequence length="663" mass="75798">MRLDLSSKITLERVPKKYYKPDNDFEEYNLARYEKLPVAIYEEPKRAAKKIANEISRELKQSQKEGKQFVLGISGGTSTAPVYEELVKLHKEEGLSFKNVVIFNTYEFYPVMDFSYSNLQMLKESFLNKIDVDPENIYSPDATVEKDLISENCEKFENNLQEKGGLDYLILGLGTKGNVGFNMPGSSLHSQTRLVMLDGDSRSDISRNFGSLDKVPVSAITMGLSDMLAAKKISLVAWGEQKSESIRDIVEGPVTDLIPGSVLQTHAEAVIYVDLAAASELTRISRPWLVTNCEWDSKLIRRAIVWLCQVVDKPILKLTNKDYNDNGLSELITLYGSAYNVNIKIFNDLQHTITGWPGGKPDADDTYRPERANPYPKRVIIFSPHPDDDVISMGGTFQRLVNQGHEVHVAYQTSGNIAVGDEEVIRYTSVLRSMLKKFDPDNTKMLQKYDEIRKFLLKDKKKDDMDTADILFIKGRIRREEARSADRYVGLSEENVHFLDLPFYETGTVKKNPISEKDVNIVKDFIETIKPHQIYVAGDLADPHGTHKVCLDAILAAIDILKDEDWYKDCRIWMYRGAWMEWEIDHIEMAVPLSPEELRQKRNSILQHQSQMEGAPFLGDDERLFWQRSEDRNRATADLYWKLGLASYEAIEAFVEYIPIQDN</sequence>
<dbReference type="PANTHER" id="PTHR42892:SF1">
    <property type="entry name" value="GLUCOSAMINE-6-PHOSPHATE ISOMERASE"/>
    <property type="match status" value="1"/>
</dbReference>
<dbReference type="NCBIfam" id="NF002557">
    <property type="entry name" value="PRK02122.1"/>
    <property type="match status" value="1"/>
</dbReference>
<dbReference type="OrthoDB" id="9791139at2"/>
<reference evidence="2 3" key="1">
    <citation type="submission" date="2014-08" db="EMBL/GenBank/DDBJ databases">
        <authorList>
            <person name="Wibberg D."/>
        </authorList>
    </citation>
    <scope>NUCLEOTIDE SEQUENCE [LARGE SCALE GENOMIC DNA]</scope>
    <source>
        <strain evidence="3">ING2-E5B</strain>
    </source>
</reference>
<organism evidence="2 3">
    <name type="scientific">Fermentimonas caenicola</name>
    <dbReference type="NCBI Taxonomy" id="1562970"/>
    <lineage>
        <taxon>Bacteria</taxon>
        <taxon>Pseudomonadati</taxon>
        <taxon>Bacteroidota</taxon>
        <taxon>Bacteroidia</taxon>
        <taxon>Bacteroidales</taxon>
        <taxon>Dysgonomonadaceae</taxon>
        <taxon>Fermentimonas</taxon>
    </lineage>
</organism>
<dbReference type="Pfam" id="PF02585">
    <property type="entry name" value="PIG-L"/>
    <property type="match status" value="1"/>
</dbReference>
<protein>
    <submittedName>
        <fullName evidence="2">Putative glucosamine-6-phosphate deaminase-like protein BT_0258</fullName>
    </submittedName>
</protein>
<dbReference type="GO" id="GO:0006044">
    <property type="term" value="P:N-acetylglucosamine metabolic process"/>
    <property type="evidence" value="ECO:0007669"/>
    <property type="project" value="InterPro"/>
</dbReference>
<gene>
    <name evidence="2" type="ORF">ING2E5B_0962</name>
</gene>
<evidence type="ECO:0000313" key="2">
    <source>
        <dbReference type="EMBL" id="CEA15716.1"/>
    </source>
</evidence>
<dbReference type="Proteomes" id="UP000032417">
    <property type="component" value="Chromosome 1"/>
</dbReference>
<dbReference type="Pfam" id="PF01182">
    <property type="entry name" value="Glucosamine_iso"/>
    <property type="match status" value="1"/>
</dbReference>
<dbReference type="EMBL" id="LN515532">
    <property type="protein sequence ID" value="CEA15716.1"/>
    <property type="molecule type" value="Genomic_DNA"/>
</dbReference>
<dbReference type="GO" id="GO:0004342">
    <property type="term" value="F:glucosamine-6-phosphate deaminase activity"/>
    <property type="evidence" value="ECO:0007669"/>
    <property type="project" value="InterPro"/>
</dbReference>
<evidence type="ECO:0000313" key="3">
    <source>
        <dbReference type="Proteomes" id="UP000032417"/>
    </source>
</evidence>
<dbReference type="InterPro" id="IPR003737">
    <property type="entry name" value="GlcNAc_PI_deacetylase-related"/>
</dbReference>
<dbReference type="PANTHER" id="PTHR42892">
    <property type="entry name" value="GLUCOSAMINE-6-PHOSPHATE DEAMINASE-LIKE PROTEIN BT_0258-RELATED"/>
    <property type="match status" value="1"/>
</dbReference>
<dbReference type="Gene3D" id="3.40.50.10320">
    <property type="entry name" value="LmbE-like"/>
    <property type="match status" value="1"/>
</dbReference>
<keyword evidence="3" id="KW-1185">Reference proteome</keyword>